<dbReference type="GO" id="GO:0005975">
    <property type="term" value="P:carbohydrate metabolic process"/>
    <property type="evidence" value="ECO:0007669"/>
    <property type="project" value="InterPro"/>
</dbReference>
<dbReference type="AlphaFoldDB" id="A0A699YQH0"/>
<evidence type="ECO:0000256" key="2">
    <source>
        <dbReference type="RuleBase" id="RU361185"/>
    </source>
</evidence>
<dbReference type="InterPro" id="IPR000322">
    <property type="entry name" value="Glyco_hydro_31_TIM"/>
</dbReference>
<dbReference type="Gene3D" id="3.20.20.80">
    <property type="entry name" value="Glycosidases"/>
    <property type="match status" value="1"/>
</dbReference>
<name>A0A699YQH0_HAELA</name>
<dbReference type="InterPro" id="IPR017853">
    <property type="entry name" value="GH"/>
</dbReference>
<protein>
    <recommendedName>
        <fullName evidence="3">Glycoside hydrolase family 31 TIM barrel domain-containing protein</fullName>
    </recommendedName>
</protein>
<accession>A0A699YQH0</accession>
<reference evidence="4 5" key="1">
    <citation type="submission" date="2020-02" db="EMBL/GenBank/DDBJ databases">
        <title>Draft genome sequence of Haematococcus lacustris strain NIES-144.</title>
        <authorList>
            <person name="Morimoto D."/>
            <person name="Nakagawa S."/>
            <person name="Yoshida T."/>
            <person name="Sawayama S."/>
        </authorList>
    </citation>
    <scope>NUCLEOTIDE SEQUENCE [LARGE SCALE GENOMIC DNA]</scope>
    <source>
        <strain evidence="4 5">NIES-144</strain>
    </source>
</reference>
<keyword evidence="2" id="KW-0326">Glycosidase</keyword>
<evidence type="ECO:0000259" key="3">
    <source>
        <dbReference type="Pfam" id="PF01055"/>
    </source>
</evidence>
<proteinExistence type="inferred from homology"/>
<evidence type="ECO:0000313" key="4">
    <source>
        <dbReference type="EMBL" id="GFH08409.1"/>
    </source>
</evidence>
<dbReference type="PANTHER" id="PTHR22762">
    <property type="entry name" value="ALPHA-GLUCOSIDASE"/>
    <property type="match status" value="1"/>
</dbReference>
<dbReference type="Proteomes" id="UP000485058">
    <property type="component" value="Unassembled WGS sequence"/>
</dbReference>
<dbReference type="PANTHER" id="PTHR22762:SF133">
    <property type="entry name" value="P-TYPE DOMAIN-CONTAINING PROTEIN"/>
    <property type="match status" value="1"/>
</dbReference>
<evidence type="ECO:0000256" key="1">
    <source>
        <dbReference type="ARBA" id="ARBA00007806"/>
    </source>
</evidence>
<dbReference type="GO" id="GO:0004553">
    <property type="term" value="F:hydrolase activity, hydrolyzing O-glycosyl compounds"/>
    <property type="evidence" value="ECO:0007669"/>
    <property type="project" value="InterPro"/>
</dbReference>
<comment type="caution">
    <text evidence="4">The sequence shown here is derived from an EMBL/GenBank/DDBJ whole genome shotgun (WGS) entry which is preliminary data.</text>
</comment>
<sequence>MTPSPTLGIRAVHSPLDRWLAAGAFYTFARNHNTLGATPQEAYVWPAAAAAARSALGLRLALLPYLYTAHHTAHTRGGSVARPVWSLQPDDPQAHDAQLQTMDFFCTGTRHNVLRQPAVSLNP</sequence>
<dbReference type="SUPFAM" id="SSF51445">
    <property type="entry name" value="(Trans)glycosidases"/>
    <property type="match status" value="1"/>
</dbReference>
<dbReference type="EMBL" id="BLLF01000159">
    <property type="protein sequence ID" value="GFH08409.1"/>
    <property type="molecule type" value="Genomic_DNA"/>
</dbReference>
<keyword evidence="2" id="KW-0378">Hydrolase</keyword>
<organism evidence="4 5">
    <name type="scientific">Haematococcus lacustris</name>
    <name type="common">Green alga</name>
    <name type="synonym">Haematococcus pluvialis</name>
    <dbReference type="NCBI Taxonomy" id="44745"/>
    <lineage>
        <taxon>Eukaryota</taxon>
        <taxon>Viridiplantae</taxon>
        <taxon>Chlorophyta</taxon>
        <taxon>core chlorophytes</taxon>
        <taxon>Chlorophyceae</taxon>
        <taxon>CS clade</taxon>
        <taxon>Chlamydomonadales</taxon>
        <taxon>Haematococcaceae</taxon>
        <taxon>Haematococcus</taxon>
    </lineage>
</organism>
<keyword evidence="5" id="KW-1185">Reference proteome</keyword>
<comment type="similarity">
    <text evidence="1 2">Belongs to the glycosyl hydrolase 31 family.</text>
</comment>
<evidence type="ECO:0000313" key="5">
    <source>
        <dbReference type="Proteomes" id="UP000485058"/>
    </source>
</evidence>
<gene>
    <name evidence="4" type="ORF">HaLaN_03362</name>
</gene>
<feature type="domain" description="Glycoside hydrolase family 31 TIM barrel" evidence="3">
    <location>
        <begin position="17"/>
        <end position="69"/>
    </location>
</feature>
<dbReference type="Pfam" id="PF01055">
    <property type="entry name" value="Glyco_hydro_31_2nd"/>
    <property type="match status" value="1"/>
</dbReference>